<comment type="caution">
    <text evidence="3">The sequence shown here is derived from an EMBL/GenBank/DDBJ whole genome shotgun (WGS) entry which is preliminary data.</text>
</comment>
<evidence type="ECO:0000256" key="1">
    <source>
        <dbReference type="SAM" id="MobiDB-lite"/>
    </source>
</evidence>
<keyword evidence="2" id="KW-0812">Transmembrane</keyword>
<feature type="region of interest" description="Disordered" evidence="1">
    <location>
        <begin position="1"/>
        <end position="25"/>
    </location>
</feature>
<dbReference type="EMBL" id="SLXU01000004">
    <property type="protein sequence ID" value="TCP61726.1"/>
    <property type="molecule type" value="Genomic_DNA"/>
</dbReference>
<keyword evidence="2" id="KW-0472">Membrane</keyword>
<feature type="compositionally biased region" description="Low complexity" evidence="1">
    <location>
        <begin position="1"/>
        <end position="22"/>
    </location>
</feature>
<protein>
    <submittedName>
        <fullName evidence="3">RseC/MucC-like positive regulator of sigma(E)</fullName>
    </submittedName>
</protein>
<name>A0A4V2SWB9_9RHOB</name>
<gene>
    <name evidence="3" type="ORF">EV663_104180</name>
</gene>
<dbReference type="PANTHER" id="PTHR35867:SF1">
    <property type="entry name" value="PROTEIN RSEC"/>
    <property type="match status" value="1"/>
</dbReference>
<feature type="transmembrane region" description="Helical" evidence="2">
    <location>
        <begin position="91"/>
        <end position="110"/>
    </location>
</feature>
<accession>A0A4V2SWB9</accession>
<evidence type="ECO:0000256" key="2">
    <source>
        <dbReference type="SAM" id="Phobius"/>
    </source>
</evidence>
<dbReference type="InterPro" id="IPR007359">
    <property type="entry name" value="SigmaE_reg_RseC_MucC"/>
</dbReference>
<keyword evidence="4" id="KW-1185">Reference proteome</keyword>
<evidence type="ECO:0000313" key="4">
    <source>
        <dbReference type="Proteomes" id="UP000295050"/>
    </source>
</evidence>
<dbReference type="PANTHER" id="PTHR35867">
    <property type="entry name" value="PROTEIN RSEC"/>
    <property type="match status" value="1"/>
</dbReference>
<sequence>MHNPGGMMQAAPPGHAPQPGDGADPRVLRRRLRVAGVDGGIARLEVDRLSGCTRCAVRAGCGTGALAQMLGSHPLDIRLRHTGGIAPGDEVVVAMSGGAFLGAAGLAYLLPPATLVSAAAILSALGLSDIWVALSCLPVLALSLLPAWLAGRRDRLAHALRIEDVIARGQA</sequence>
<organism evidence="3 4">
    <name type="scientific">Rhodovulum bhavnagarense</name>
    <dbReference type="NCBI Taxonomy" id="992286"/>
    <lineage>
        <taxon>Bacteria</taxon>
        <taxon>Pseudomonadati</taxon>
        <taxon>Pseudomonadota</taxon>
        <taxon>Alphaproteobacteria</taxon>
        <taxon>Rhodobacterales</taxon>
        <taxon>Paracoccaceae</taxon>
        <taxon>Rhodovulum</taxon>
    </lineage>
</organism>
<feature type="transmembrane region" description="Helical" evidence="2">
    <location>
        <begin position="130"/>
        <end position="151"/>
    </location>
</feature>
<proteinExistence type="predicted"/>
<keyword evidence="2" id="KW-1133">Transmembrane helix</keyword>
<dbReference type="Pfam" id="PF04246">
    <property type="entry name" value="RseC_MucC"/>
    <property type="match status" value="1"/>
</dbReference>
<dbReference type="AlphaFoldDB" id="A0A4V2SWB9"/>
<reference evidence="3 4" key="1">
    <citation type="submission" date="2019-03" db="EMBL/GenBank/DDBJ databases">
        <title>Genomic Encyclopedia of Type Strains, Phase IV (KMG-IV): sequencing the most valuable type-strain genomes for metagenomic binning, comparative biology and taxonomic classification.</title>
        <authorList>
            <person name="Goeker M."/>
        </authorList>
    </citation>
    <scope>NUCLEOTIDE SEQUENCE [LARGE SCALE GENOMIC DNA]</scope>
    <source>
        <strain evidence="3 4">DSM 24766</strain>
    </source>
</reference>
<dbReference type="Proteomes" id="UP000295050">
    <property type="component" value="Unassembled WGS sequence"/>
</dbReference>
<evidence type="ECO:0000313" key="3">
    <source>
        <dbReference type="EMBL" id="TCP61726.1"/>
    </source>
</evidence>